<sequence length="66" mass="7360">MSSGHRCASKTSTNNLSSFELWVNSFPPGWQFPHLHPRDFGSLAASMLSHLHHSRNPLLVAFQLSS</sequence>
<evidence type="ECO:0000313" key="1">
    <source>
        <dbReference type="EMBL" id="MEQ2291998.1"/>
    </source>
</evidence>
<reference evidence="1 2" key="1">
    <citation type="submission" date="2021-06" db="EMBL/GenBank/DDBJ databases">
        <authorList>
            <person name="Palmer J.M."/>
        </authorList>
    </citation>
    <scope>NUCLEOTIDE SEQUENCE [LARGE SCALE GENOMIC DNA]</scope>
    <source>
        <strain evidence="1 2">AS_MEX2019</strain>
        <tissue evidence="1">Muscle</tissue>
    </source>
</reference>
<name>A0ABV0YE09_9TELE</name>
<gene>
    <name evidence="1" type="ORF">AMECASPLE_018636</name>
</gene>
<organism evidence="1 2">
    <name type="scientific">Ameca splendens</name>
    <dbReference type="NCBI Taxonomy" id="208324"/>
    <lineage>
        <taxon>Eukaryota</taxon>
        <taxon>Metazoa</taxon>
        <taxon>Chordata</taxon>
        <taxon>Craniata</taxon>
        <taxon>Vertebrata</taxon>
        <taxon>Euteleostomi</taxon>
        <taxon>Actinopterygii</taxon>
        <taxon>Neopterygii</taxon>
        <taxon>Teleostei</taxon>
        <taxon>Neoteleostei</taxon>
        <taxon>Acanthomorphata</taxon>
        <taxon>Ovalentaria</taxon>
        <taxon>Atherinomorphae</taxon>
        <taxon>Cyprinodontiformes</taxon>
        <taxon>Goodeidae</taxon>
        <taxon>Ameca</taxon>
    </lineage>
</organism>
<dbReference type="Proteomes" id="UP001469553">
    <property type="component" value="Unassembled WGS sequence"/>
</dbReference>
<accession>A0ABV0YE09</accession>
<protein>
    <submittedName>
        <fullName evidence="1">Uncharacterized protein</fullName>
    </submittedName>
</protein>
<evidence type="ECO:0000313" key="2">
    <source>
        <dbReference type="Proteomes" id="UP001469553"/>
    </source>
</evidence>
<dbReference type="EMBL" id="JAHRIP010029674">
    <property type="protein sequence ID" value="MEQ2291998.1"/>
    <property type="molecule type" value="Genomic_DNA"/>
</dbReference>
<proteinExistence type="predicted"/>
<keyword evidence="2" id="KW-1185">Reference proteome</keyword>
<comment type="caution">
    <text evidence="1">The sequence shown here is derived from an EMBL/GenBank/DDBJ whole genome shotgun (WGS) entry which is preliminary data.</text>
</comment>